<evidence type="ECO:0000256" key="2">
    <source>
        <dbReference type="ARBA" id="ARBA00022695"/>
    </source>
</evidence>
<name>A0A3R7Q472_9HYPH</name>
<dbReference type="PANTHER" id="PTHR34388:SF1">
    <property type="entry name" value="DNA POLYMERASE III SUBUNIT DELTA"/>
    <property type="match status" value="1"/>
</dbReference>
<dbReference type="Pfam" id="PF06144">
    <property type="entry name" value="DNA_pol3_delta"/>
    <property type="match status" value="1"/>
</dbReference>
<protein>
    <submittedName>
        <fullName evidence="6">DNA polymerase III subunit delta</fullName>
    </submittedName>
</protein>
<dbReference type="EMBL" id="PKRU02000006">
    <property type="protein sequence ID" value="RPD37614.1"/>
    <property type="molecule type" value="Genomic_DNA"/>
</dbReference>
<dbReference type="PANTHER" id="PTHR34388">
    <property type="entry name" value="DNA POLYMERASE III SUBUNIT DELTA"/>
    <property type="match status" value="1"/>
</dbReference>
<dbReference type="InterPro" id="IPR005790">
    <property type="entry name" value="DNA_polIII_delta"/>
</dbReference>
<evidence type="ECO:0000256" key="4">
    <source>
        <dbReference type="ARBA" id="ARBA00022932"/>
    </source>
</evidence>
<dbReference type="RefSeq" id="WP_103846985.1">
    <property type="nucleotide sequence ID" value="NZ_PKRU02000006.1"/>
</dbReference>
<dbReference type="Proteomes" id="UP000236895">
    <property type="component" value="Unassembled WGS sequence"/>
</dbReference>
<dbReference type="Gene3D" id="3.40.50.300">
    <property type="entry name" value="P-loop containing nucleotide triphosphate hydrolases"/>
    <property type="match status" value="1"/>
</dbReference>
<sequence>MVAIRSNEFTKKSIDQLLTSYFIFIFYGSDKGLIFELINQFKKRIGVLHHDQFYFVVLNALDIQENPEILWNEVKSISLFNEKKIILIKNLSAEKKVLNCLEEIISKNINNNLIIITSNEPKKYNILRKIAEKFTSVLSISCYPDSHIDLINLIKEELCLDQKQISIEGKQALFENLGGDRIASRIELQKLASYCLEDILITEKHVKDIICDTHILYIEEIIETTMQGDTYNAIIMAEFFFGSKMPPHALLNGFLQKFQLLEKIYIESEFLEISIEKTIQKFEKTRIPKKRLLLQKFLQTWNKNIIKKILHKINQEIHLLRKQRSLEKSIIFQIILLISQTAHKIQKRKKNS</sequence>
<comment type="caution">
    <text evidence="6">The sequence shown here is derived from an EMBL/GenBank/DDBJ whole genome shotgun (WGS) entry which is preliminary data.</text>
</comment>
<evidence type="ECO:0000313" key="6">
    <source>
        <dbReference type="EMBL" id="RPD37614.1"/>
    </source>
</evidence>
<dbReference type="AlphaFoldDB" id="A0A3R7Q472"/>
<organism evidence="6 7">
    <name type="scientific">Candidatus Liberibacter solanacearum</name>
    <dbReference type="NCBI Taxonomy" id="556287"/>
    <lineage>
        <taxon>Bacteria</taxon>
        <taxon>Pseudomonadati</taxon>
        <taxon>Pseudomonadota</taxon>
        <taxon>Alphaproteobacteria</taxon>
        <taxon>Hyphomicrobiales</taxon>
        <taxon>Rhizobiaceae</taxon>
        <taxon>Liberibacter</taxon>
    </lineage>
</organism>
<dbReference type="NCBIfam" id="TIGR01128">
    <property type="entry name" value="holA"/>
    <property type="match status" value="1"/>
</dbReference>
<dbReference type="GO" id="GO:0009360">
    <property type="term" value="C:DNA polymerase III complex"/>
    <property type="evidence" value="ECO:0007669"/>
    <property type="project" value="InterPro"/>
</dbReference>
<evidence type="ECO:0000256" key="3">
    <source>
        <dbReference type="ARBA" id="ARBA00022705"/>
    </source>
</evidence>
<dbReference type="InterPro" id="IPR027417">
    <property type="entry name" value="P-loop_NTPase"/>
</dbReference>
<dbReference type="GO" id="GO:0006261">
    <property type="term" value="P:DNA-templated DNA replication"/>
    <property type="evidence" value="ECO:0007669"/>
    <property type="project" value="TreeGrafter"/>
</dbReference>
<dbReference type="SUPFAM" id="SSF52540">
    <property type="entry name" value="P-loop containing nucleoside triphosphate hydrolases"/>
    <property type="match status" value="1"/>
</dbReference>
<keyword evidence="2" id="KW-0548">Nucleotidyltransferase</keyword>
<dbReference type="InterPro" id="IPR010372">
    <property type="entry name" value="DNA_pol3_delta_N"/>
</dbReference>
<proteinExistence type="predicted"/>
<keyword evidence="1" id="KW-0808">Transferase</keyword>
<keyword evidence="3" id="KW-0235">DNA replication</keyword>
<evidence type="ECO:0000256" key="1">
    <source>
        <dbReference type="ARBA" id="ARBA00022679"/>
    </source>
</evidence>
<evidence type="ECO:0000259" key="5">
    <source>
        <dbReference type="Pfam" id="PF06144"/>
    </source>
</evidence>
<reference evidence="6 7" key="1">
    <citation type="submission" date="2018-11" db="EMBL/GenBank/DDBJ databases">
        <title>Genome Analysis of Haplotype D of Candidatus Liberibacter Solanacearum.</title>
        <authorList>
            <person name="Katsir L."/>
            <person name="Ruan Z."/>
            <person name="Santos Garcia D."/>
            <person name="Piasezky A."/>
            <person name="Jiang J."/>
            <person name="Sela N."/>
            <person name="Freilich S."/>
            <person name="Bahar O."/>
        </authorList>
    </citation>
    <scope>NUCLEOTIDE SEQUENCE [LARGE SCALE GENOMIC DNA]</scope>
    <source>
        <strain evidence="7">haplotype D1</strain>
    </source>
</reference>
<dbReference type="GO" id="GO:0003887">
    <property type="term" value="F:DNA-directed DNA polymerase activity"/>
    <property type="evidence" value="ECO:0007669"/>
    <property type="project" value="UniProtKB-KW"/>
</dbReference>
<gene>
    <name evidence="6" type="ORF">C0030_001205</name>
</gene>
<keyword evidence="4" id="KW-0239">DNA-directed DNA polymerase</keyword>
<feature type="domain" description="DNA polymerase III delta N-terminal" evidence="5">
    <location>
        <begin position="24"/>
        <end position="131"/>
    </location>
</feature>
<evidence type="ECO:0000313" key="7">
    <source>
        <dbReference type="Proteomes" id="UP000236895"/>
    </source>
</evidence>
<dbReference type="GO" id="GO:0003677">
    <property type="term" value="F:DNA binding"/>
    <property type="evidence" value="ECO:0007669"/>
    <property type="project" value="InterPro"/>
</dbReference>
<accession>A0A3R7Q472</accession>